<dbReference type="InterPro" id="IPR028098">
    <property type="entry name" value="Glyco_trans_4-like_N"/>
</dbReference>
<dbReference type="SUPFAM" id="SSF53756">
    <property type="entry name" value="UDP-Glycosyltransferase/glycogen phosphorylase"/>
    <property type="match status" value="1"/>
</dbReference>
<protein>
    <submittedName>
        <fullName evidence="5">Glycosyltransferase family 1 protein</fullName>
    </submittedName>
</protein>
<comment type="caution">
    <text evidence="5">The sequence shown here is derived from an EMBL/GenBank/DDBJ whole genome shotgun (WGS) entry which is preliminary data.</text>
</comment>
<dbReference type="EMBL" id="RWJF01000001">
    <property type="protein sequence ID" value="RST29514.1"/>
    <property type="molecule type" value="Genomic_DNA"/>
</dbReference>
<dbReference type="Pfam" id="PF13439">
    <property type="entry name" value="Glyco_transf_4"/>
    <property type="match status" value="1"/>
</dbReference>
<dbReference type="AlphaFoldDB" id="A0A429V6H8"/>
<accession>A0A429V6H8</accession>
<feature type="domain" description="Glycosyl transferase family 1" evidence="3">
    <location>
        <begin position="260"/>
        <end position="356"/>
    </location>
</feature>
<gene>
    <name evidence="5" type="ORF">HMF7854_00705</name>
</gene>
<keyword evidence="1 5" id="KW-0808">Transferase</keyword>
<dbReference type="OrthoDB" id="7847955at2"/>
<evidence type="ECO:0000313" key="6">
    <source>
        <dbReference type="Proteomes" id="UP000274661"/>
    </source>
</evidence>
<sequence length="386" mass="39386">MALGRDRAGRVAGGGTRPVAGGARADGGRGGALRLILTTDAVGGVWTYTRDLADALGAAGVDVLVALMGPVPAGLDHAALALVDTGLPLDWLAADEAAVRDAAAALARLARERGADLVQIHSPALACADFAVPVVALIHSCVASWWEAVKDGPLPVDLAWRAALVAEGLRRSILAVAPSHAFAAAVERCYGVLPQVVHNGRSPLPLPSGLPRSDTVLTAGRLGDEGKNVTTLDRAAAFLSVPLEAAGSLREPHGGGVTLDHAVALGRLSDDALAAKLAARPVFASAALYEPFGLAVLEAAQAGCALLLADTPVFRELWDGAATFVPACDAAAFAEAAERLLQDPQERDRLGAAARARAARFTPRATAAAMLGHYRSVIGADARVAA</sequence>
<evidence type="ECO:0000313" key="5">
    <source>
        <dbReference type="EMBL" id="RST29514.1"/>
    </source>
</evidence>
<keyword evidence="6" id="KW-1185">Reference proteome</keyword>
<evidence type="ECO:0000256" key="2">
    <source>
        <dbReference type="SAM" id="MobiDB-lite"/>
    </source>
</evidence>
<dbReference type="Gene3D" id="3.40.50.2000">
    <property type="entry name" value="Glycogen Phosphorylase B"/>
    <property type="match status" value="2"/>
</dbReference>
<evidence type="ECO:0000259" key="4">
    <source>
        <dbReference type="Pfam" id="PF13439"/>
    </source>
</evidence>
<dbReference type="PANTHER" id="PTHR46401">
    <property type="entry name" value="GLYCOSYLTRANSFERASE WBBK-RELATED"/>
    <property type="match status" value="1"/>
</dbReference>
<evidence type="ECO:0000256" key="1">
    <source>
        <dbReference type="ARBA" id="ARBA00022679"/>
    </source>
</evidence>
<dbReference type="Proteomes" id="UP000274661">
    <property type="component" value="Unassembled WGS sequence"/>
</dbReference>
<proteinExistence type="predicted"/>
<dbReference type="InterPro" id="IPR001296">
    <property type="entry name" value="Glyco_trans_1"/>
</dbReference>
<dbReference type="Pfam" id="PF00534">
    <property type="entry name" value="Glycos_transf_1"/>
    <property type="match status" value="1"/>
</dbReference>
<feature type="region of interest" description="Disordered" evidence="2">
    <location>
        <begin position="1"/>
        <end position="23"/>
    </location>
</feature>
<dbReference type="GO" id="GO:0009103">
    <property type="term" value="P:lipopolysaccharide biosynthetic process"/>
    <property type="evidence" value="ECO:0007669"/>
    <property type="project" value="TreeGrafter"/>
</dbReference>
<organism evidence="5 6">
    <name type="scientific">Sphingomonas ginkgonis</name>
    <dbReference type="NCBI Taxonomy" id="2315330"/>
    <lineage>
        <taxon>Bacteria</taxon>
        <taxon>Pseudomonadati</taxon>
        <taxon>Pseudomonadota</taxon>
        <taxon>Alphaproteobacteria</taxon>
        <taxon>Sphingomonadales</taxon>
        <taxon>Sphingomonadaceae</taxon>
        <taxon>Sphingomonas</taxon>
    </lineage>
</organism>
<feature type="domain" description="Glycosyltransferase subfamily 4-like N-terminal" evidence="4">
    <location>
        <begin position="42"/>
        <end position="200"/>
    </location>
</feature>
<dbReference type="PANTHER" id="PTHR46401:SF2">
    <property type="entry name" value="GLYCOSYLTRANSFERASE WBBK-RELATED"/>
    <property type="match status" value="1"/>
</dbReference>
<name>A0A429V6H8_9SPHN</name>
<dbReference type="GO" id="GO:0016757">
    <property type="term" value="F:glycosyltransferase activity"/>
    <property type="evidence" value="ECO:0007669"/>
    <property type="project" value="InterPro"/>
</dbReference>
<reference evidence="5 6" key="1">
    <citation type="submission" date="2018-12" db="EMBL/GenBank/DDBJ databases">
        <title>Sphingomonas sp. HMF7854 Genome sequencing and assembly.</title>
        <authorList>
            <person name="Cha I."/>
            <person name="Kang H."/>
            <person name="Kim H."/>
            <person name="Kang J."/>
            <person name="Joh K."/>
        </authorList>
    </citation>
    <scope>NUCLEOTIDE SEQUENCE [LARGE SCALE GENOMIC DNA]</scope>
    <source>
        <strain evidence="5 6">HMF7854</strain>
    </source>
</reference>
<evidence type="ECO:0000259" key="3">
    <source>
        <dbReference type="Pfam" id="PF00534"/>
    </source>
</evidence>